<evidence type="ECO:0008006" key="11">
    <source>
        <dbReference type="Google" id="ProtNLM"/>
    </source>
</evidence>
<evidence type="ECO:0000256" key="4">
    <source>
        <dbReference type="ARBA" id="ARBA00022801"/>
    </source>
</evidence>
<feature type="binding site" evidence="8">
    <location>
        <position position="273"/>
    </location>
    <ligand>
        <name>Zn(2+)</name>
        <dbReference type="ChEBI" id="CHEBI:29105"/>
        <note>catalytic</note>
    </ligand>
</feature>
<feature type="binding site" evidence="8">
    <location>
        <position position="277"/>
    </location>
    <ligand>
        <name>Zn(2+)</name>
        <dbReference type="ChEBI" id="CHEBI:29105"/>
        <note>catalytic</note>
    </ligand>
</feature>
<evidence type="ECO:0000256" key="5">
    <source>
        <dbReference type="ARBA" id="ARBA00022833"/>
    </source>
</evidence>
<evidence type="ECO:0000313" key="9">
    <source>
        <dbReference type="EMBL" id="EFA77893.1"/>
    </source>
</evidence>
<organism evidence="9 10">
    <name type="scientific">Heterostelium pallidum (strain ATCC 26659 / Pp 5 / PN500)</name>
    <name type="common">Cellular slime mold</name>
    <name type="synonym">Polysphondylium pallidum</name>
    <dbReference type="NCBI Taxonomy" id="670386"/>
    <lineage>
        <taxon>Eukaryota</taxon>
        <taxon>Amoebozoa</taxon>
        <taxon>Evosea</taxon>
        <taxon>Eumycetozoa</taxon>
        <taxon>Dictyostelia</taxon>
        <taxon>Acytosteliales</taxon>
        <taxon>Acytosteliaceae</taxon>
        <taxon>Heterostelium</taxon>
    </lineage>
</organism>
<comment type="caution">
    <text evidence="9">The sequence shown here is derived from an EMBL/GenBank/DDBJ whole genome shotgun (WGS) entry which is preliminary data.</text>
</comment>
<dbReference type="GO" id="GO:0007155">
    <property type="term" value="P:cell adhesion"/>
    <property type="evidence" value="ECO:0007669"/>
    <property type="project" value="InterPro"/>
</dbReference>
<comment type="similarity">
    <text evidence="1">Belongs to the peptidase M8 family.</text>
</comment>
<dbReference type="RefSeq" id="XP_020430021.1">
    <property type="nucleotide sequence ID" value="XM_020580188.1"/>
</dbReference>
<evidence type="ECO:0000256" key="1">
    <source>
        <dbReference type="ARBA" id="ARBA00005860"/>
    </source>
</evidence>
<evidence type="ECO:0000256" key="8">
    <source>
        <dbReference type="PIRSR" id="PIRSR601577-2"/>
    </source>
</evidence>
<keyword evidence="5 8" id="KW-0862">Zinc</keyword>
<dbReference type="Pfam" id="PF01457">
    <property type="entry name" value="Peptidase_M8"/>
    <property type="match status" value="1"/>
</dbReference>
<keyword evidence="3 8" id="KW-0479">Metal-binding</keyword>
<dbReference type="FunFam" id="3.90.132.10:FF:000001">
    <property type="entry name" value="leishmanolysin-like peptidase isoform X2"/>
    <property type="match status" value="1"/>
</dbReference>
<evidence type="ECO:0000256" key="2">
    <source>
        <dbReference type="ARBA" id="ARBA00022670"/>
    </source>
</evidence>
<sequence>MNGYYNPCLTLTNLTLALLYVSLVVNVSYASLSYNTNENININKIQSKNDRFDRSENVVFRSHNRRFNRMKLQSNEDSYIKNDGSPSTTHPIRIVFNTTYLDPANKHKLSCFSANQTIITPAGINTAITDCSNSTIDCIYTCKESDVVTVQLYNFIITEMLDHVSKKFAKFLTFHGPNTYYYDKEPFVCENEEFLVDLRSGFTGDIMIYVTSHPVDNYSFIGYSVSCVRHEDGKPFISMININPSELNPFLNPVYKTNNISMWNSLVLGLAEHEVIHSLGFQSYWYLNYTDRTTGKPYSYPIYEEVNATGVTPSGQPFTFKRYYINLPSVNQVARNHFNCNTINHVELENSGDEGTIGSHWKTSLFSSETMNGFYNPHLTLTNLTLALLYGKNNSGWYGLINLDKIGNNNWGKGKGCDFINKPCSASNWNFTGYWQNPNSTGCSATRIGIGKAELLIKSEPLPPQWQHWVDPTYGGRFGGIDYCLYNHPTDLCQDPAKYETYEGEVRGPDSYCFNHVSKSNDSVSFGCRRQRCNNNNQLEVEFLGSWYQCLPGMNLTLSNSTIIICPDKDDQTCRLSNFDFNPSSSPYIKPDDVTGSTSTLRWHNNNYLSLLTIIVSLIILQ</sequence>
<dbReference type="GO" id="GO:0006508">
    <property type="term" value="P:proteolysis"/>
    <property type="evidence" value="ECO:0007669"/>
    <property type="project" value="UniProtKB-KW"/>
</dbReference>
<dbReference type="GO" id="GO:0004222">
    <property type="term" value="F:metalloendopeptidase activity"/>
    <property type="evidence" value="ECO:0007669"/>
    <property type="project" value="InterPro"/>
</dbReference>
<proteinExistence type="inferred from homology"/>
<gene>
    <name evidence="9" type="ORF">PPL_09393</name>
</gene>
<dbReference type="GeneID" id="31364868"/>
<name>D3BLF9_HETP5</name>
<comment type="cofactor">
    <cofactor evidence="8">
        <name>Zn(2+)</name>
        <dbReference type="ChEBI" id="CHEBI:29105"/>
    </cofactor>
    <text evidence="8">Binds 1 zinc ion per subunit.</text>
</comment>
<dbReference type="AlphaFoldDB" id="D3BLF9"/>
<feature type="binding site" evidence="8">
    <location>
        <position position="360"/>
    </location>
    <ligand>
        <name>Zn(2+)</name>
        <dbReference type="ChEBI" id="CHEBI:29105"/>
        <note>catalytic</note>
    </ligand>
</feature>
<dbReference type="SUPFAM" id="SSF55486">
    <property type="entry name" value="Metalloproteases ('zincins'), catalytic domain"/>
    <property type="match status" value="1"/>
</dbReference>
<dbReference type="STRING" id="670386.D3BLF9"/>
<dbReference type="GO" id="GO:0016020">
    <property type="term" value="C:membrane"/>
    <property type="evidence" value="ECO:0007669"/>
    <property type="project" value="InterPro"/>
</dbReference>
<dbReference type="InterPro" id="IPR001577">
    <property type="entry name" value="Peptidase_M8"/>
</dbReference>
<dbReference type="EMBL" id="ADBJ01000039">
    <property type="protein sequence ID" value="EFA77893.1"/>
    <property type="molecule type" value="Genomic_DNA"/>
</dbReference>
<dbReference type="InParanoid" id="D3BLF9"/>
<protein>
    <recommendedName>
        <fullName evidence="11">Leishmanolysin-like peptidase</fullName>
    </recommendedName>
</protein>
<dbReference type="Proteomes" id="UP000001396">
    <property type="component" value="Unassembled WGS sequence"/>
</dbReference>
<dbReference type="PANTHER" id="PTHR10942:SF0">
    <property type="entry name" value="LEISHMANOLYSIN-LIKE PEPTIDASE"/>
    <property type="match status" value="1"/>
</dbReference>
<dbReference type="GO" id="GO:0046872">
    <property type="term" value="F:metal ion binding"/>
    <property type="evidence" value="ECO:0007669"/>
    <property type="project" value="UniProtKB-KW"/>
</dbReference>
<feature type="active site" evidence="7">
    <location>
        <position position="274"/>
    </location>
</feature>
<dbReference type="GO" id="GO:0005737">
    <property type="term" value="C:cytoplasm"/>
    <property type="evidence" value="ECO:0007669"/>
    <property type="project" value="TreeGrafter"/>
</dbReference>
<keyword evidence="4" id="KW-0378">Hydrolase</keyword>
<keyword evidence="6 8" id="KW-0482">Metalloprotease</keyword>
<evidence type="ECO:0000256" key="7">
    <source>
        <dbReference type="PIRSR" id="PIRSR601577-1"/>
    </source>
</evidence>
<keyword evidence="10" id="KW-1185">Reference proteome</keyword>
<keyword evidence="2" id="KW-0645">Protease</keyword>
<reference evidence="9 10" key="1">
    <citation type="journal article" date="2011" name="Genome Res.">
        <title>Phylogeny-wide analysis of social amoeba genomes highlights ancient origins for complex intercellular communication.</title>
        <authorList>
            <person name="Heidel A.J."/>
            <person name="Lawal H.M."/>
            <person name="Felder M."/>
            <person name="Schilde C."/>
            <person name="Helps N.R."/>
            <person name="Tunggal B."/>
            <person name="Rivero F."/>
            <person name="John U."/>
            <person name="Schleicher M."/>
            <person name="Eichinger L."/>
            <person name="Platzer M."/>
            <person name="Noegel A.A."/>
            <person name="Schaap P."/>
            <person name="Gloeckner G."/>
        </authorList>
    </citation>
    <scope>NUCLEOTIDE SEQUENCE [LARGE SCALE GENOMIC DNA]</scope>
    <source>
        <strain evidence="10">ATCC 26659 / Pp 5 / PN500</strain>
    </source>
</reference>
<dbReference type="OMA" id="LHEICHI"/>
<evidence type="ECO:0000256" key="6">
    <source>
        <dbReference type="ARBA" id="ARBA00023049"/>
    </source>
</evidence>
<accession>D3BLF9</accession>
<dbReference type="PANTHER" id="PTHR10942">
    <property type="entry name" value="LEISHMANOLYSIN-LIKE PEPTIDASE"/>
    <property type="match status" value="1"/>
</dbReference>
<evidence type="ECO:0000256" key="3">
    <source>
        <dbReference type="ARBA" id="ARBA00022723"/>
    </source>
</evidence>
<evidence type="ECO:0000313" key="10">
    <source>
        <dbReference type="Proteomes" id="UP000001396"/>
    </source>
</evidence>
<dbReference type="Gene3D" id="3.90.132.10">
    <property type="entry name" value="Leishmanolysin , domain 2"/>
    <property type="match status" value="1"/>
</dbReference>
<dbReference type="Gene3D" id="3.10.170.20">
    <property type="match status" value="1"/>
</dbReference>